<evidence type="ECO:0000256" key="2">
    <source>
        <dbReference type="ARBA" id="ARBA00022448"/>
    </source>
</evidence>
<keyword evidence="4 7" id="KW-0812">Transmembrane</keyword>
<evidence type="ECO:0000256" key="6">
    <source>
        <dbReference type="ARBA" id="ARBA00023136"/>
    </source>
</evidence>
<comment type="similarity">
    <text evidence="7">Belongs to the binding-protein-dependent transport system permease family.</text>
</comment>
<organism evidence="10 11">
    <name type="scientific">Kutzneria buriramensis</name>
    <dbReference type="NCBI Taxonomy" id="1045776"/>
    <lineage>
        <taxon>Bacteria</taxon>
        <taxon>Bacillati</taxon>
        <taxon>Actinomycetota</taxon>
        <taxon>Actinomycetes</taxon>
        <taxon>Pseudonocardiales</taxon>
        <taxon>Pseudonocardiaceae</taxon>
        <taxon>Kutzneria</taxon>
    </lineage>
</organism>
<keyword evidence="5 7" id="KW-1133">Transmembrane helix</keyword>
<feature type="transmembrane region" description="Helical" evidence="7">
    <location>
        <begin position="195"/>
        <end position="218"/>
    </location>
</feature>
<sequence length="331" mass="36187">MSVTTKAAVPAGTTPPAPRSTVSDSESGISAFVRRLFSQRTLPYLLLLPATATILVMLGWPVVSVVLTSFRKLDLGELFQGKIVWVGLDNYTTLISDSSFWQITLRTVLFTAACVVCTVGGGLLVALLMKHVYGWVRVVIQLALVLAWAMPILAATTVFQWMFDQNYGILNKTLVVLGFSGFHHYSWFQTGFSTMAVIVILITWQGIPFVAFTLYAGVLGVPSDLYEAAGLDGASSWQTFRSVTWTALRPLVNVVTFLSLLWDFKVFTQVWAIRQGGPDGGSQTLPTLQYLKGIATQHFGVAAAVSVIMILALVVLTGQNLRLMLRTEEVD</sequence>
<keyword evidence="3" id="KW-1003">Cell membrane</keyword>
<keyword evidence="2 7" id="KW-0813">Transport</keyword>
<protein>
    <submittedName>
        <fullName evidence="10">N,N'-diacetylchitobiose transport system permease protein</fullName>
    </submittedName>
</protein>
<evidence type="ECO:0000256" key="3">
    <source>
        <dbReference type="ARBA" id="ARBA00022475"/>
    </source>
</evidence>
<evidence type="ECO:0000259" key="9">
    <source>
        <dbReference type="PROSITE" id="PS50928"/>
    </source>
</evidence>
<reference evidence="10 11" key="1">
    <citation type="submission" date="2018-08" db="EMBL/GenBank/DDBJ databases">
        <title>Genomic Encyclopedia of Archaeal and Bacterial Type Strains, Phase II (KMG-II): from individual species to whole genera.</title>
        <authorList>
            <person name="Goeker M."/>
        </authorList>
    </citation>
    <scope>NUCLEOTIDE SEQUENCE [LARGE SCALE GENOMIC DNA]</scope>
    <source>
        <strain evidence="10 11">DSM 45791</strain>
    </source>
</reference>
<evidence type="ECO:0000256" key="8">
    <source>
        <dbReference type="SAM" id="MobiDB-lite"/>
    </source>
</evidence>
<evidence type="ECO:0000256" key="7">
    <source>
        <dbReference type="RuleBase" id="RU363032"/>
    </source>
</evidence>
<feature type="transmembrane region" description="Helical" evidence="7">
    <location>
        <begin position="140"/>
        <end position="163"/>
    </location>
</feature>
<evidence type="ECO:0000256" key="1">
    <source>
        <dbReference type="ARBA" id="ARBA00004651"/>
    </source>
</evidence>
<dbReference type="GO" id="GO:0005886">
    <property type="term" value="C:plasma membrane"/>
    <property type="evidence" value="ECO:0007669"/>
    <property type="project" value="UniProtKB-SubCell"/>
</dbReference>
<dbReference type="InterPro" id="IPR051393">
    <property type="entry name" value="ABC_transporter_permease"/>
</dbReference>
<comment type="subcellular location">
    <subcellularLocation>
        <location evidence="1 7">Cell membrane</location>
        <topology evidence="1 7">Multi-pass membrane protein</topology>
    </subcellularLocation>
</comment>
<feature type="transmembrane region" description="Helical" evidence="7">
    <location>
        <begin position="44"/>
        <end position="67"/>
    </location>
</feature>
<dbReference type="GO" id="GO:0055085">
    <property type="term" value="P:transmembrane transport"/>
    <property type="evidence" value="ECO:0007669"/>
    <property type="project" value="InterPro"/>
</dbReference>
<feature type="transmembrane region" description="Helical" evidence="7">
    <location>
        <begin position="108"/>
        <end position="128"/>
    </location>
</feature>
<name>A0A3E0HV51_9PSEU</name>
<evidence type="ECO:0000313" key="10">
    <source>
        <dbReference type="EMBL" id="REH50334.1"/>
    </source>
</evidence>
<dbReference type="Pfam" id="PF00528">
    <property type="entry name" value="BPD_transp_1"/>
    <property type="match status" value="1"/>
</dbReference>
<dbReference type="AlphaFoldDB" id="A0A3E0HV51"/>
<feature type="transmembrane region" description="Helical" evidence="7">
    <location>
        <begin position="294"/>
        <end position="316"/>
    </location>
</feature>
<accession>A0A3E0HV51</accession>
<proteinExistence type="inferred from homology"/>
<dbReference type="Gene3D" id="1.10.3720.10">
    <property type="entry name" value="MetI-like"/>
    <property type="match status" value="1"/>
</dbReference>
<evidence type="ECO:0000256" key="4">
    <source>
        <dbReference type="ARBA" id="ARBA00022692"/>
    </source>
</evidence>
<keyword evidence="6 7" id="KW-0472">Membrane</keyword>
<dbReference type="EMBL" id="QUNO01000004">
    <property type="protein sequence ID" value="REH50334.1"/>
    <property type="molecule type" value="Genomic_DNA"/>
</dbReference>
<feature type="domain" description="ABC transmembrane type-1" evidence="9">
    <location>
        <begin position="104"/>
        <end position="320"/>
    </location>
</feature>
<gene>
    <name evidence="10" type="ORF">BCF44_104611</name>
</gene>
<feature type="region of interest" description="Disordered" evidence="8">
    <location>
        <begin position="1"/>
        <end position="24"/>
    </location>
</feature>
<dbReference type="PROSITE" id="PS50928">
    <property type="entry name" value="ABC_TM1"/>
    <property type="match status" value="1"/>
</dbReference>
<keyword evidence="11" id="KW-1185">Reference proteome</keyword>
<feature type="compositionally biased region" description="Low complexity" evidence="8">
    <location>
        <begin position="1"/>
        <end position="12"/>
    </location>
</feature>
<dbReference type="InterPro" id="IPR000515">
    <property type="entry name" value="MetI-like"/>
</dbReference>
<dbReference type="InterPro" id="IPR035906">
    <property type="entry name" value="MetI-like_sf"/>
</dbReference>
<dbReference type="PANTHER" id="PTHR30193:SF37">
    <property type="entry name" value="INNER MEMBRANE ABC TRANSPORTER PERMEASE PROTEIN YCJO"/>
    <property type="match status" value="1"/>
</dbReference>
<dbReference type="CDD" id="cd06261">
    <property type="entry name" value="TM_PBP2"/>
    <property type="match status" value="1"/>
</dbReference>
<dbReference type="SUPFAM" id="SSF161098">
    <property type="entry name" value="MetI-like"/>
    <property type="match status" value="1"/>
</dbReference>
<evidence type="ECO:0000256" key="5">
    <source>
        <dbReference type="ARBA" id="ARBA00022989"/>
    </source>
</evidence>
<dbReference type="RefSeq" id="WP_246015056.1">
    <property type="nucleotide sequence ID" value="NZ_CP144375.1"/>
</dbReference>
<dbReference type="Proteomes" id="UP000256269">
    <property type="component" value="Unassembled WGS sequence"/>
</dbReference>
<dbReference type="PANTHER" id="PTHR30193">
    <property type="entry name" value="ABC TRANSPORTER PERMEASE PROTEIN"/>
    <property type="match status" value="1"/>
</dbReference>
<comment type="caution">
    <text evidence="10">The sequence shown here is derived from an EMBL/GenBank/DDBJ whole genome shotgun (WGS) entry which is preliminary data.</text>
</comment>
<evidence type="ECO:0000313" key="11">
    <source>
        <dbReference type="Proteomes" id="UP000256269"/>
    </source>
</evidence>